<evidence type="ECO:0000313" key="9">
    <source>
        <dbReference type="Proteomes" id="UP001205601"/>
    </source>
</evidence>
<accession>A0ABT2NSR9</accession>
<evidence type="ECO:0000256" key="3">
    <source>
        <dbReference type="ARBA" id="ARBA00022448"/>
    </source>
</evidence>
<dbReference type="Proteomes" id="UP001205601">
    <property type="component" value="Unassembled WGS sequence"/>
</dbReference>
<feature type="compositionally biased region" description="Basic residues" evidence="6">
    <location>
        <begin position="333"/>
        <end position="342"/>
    </location>
</feature>
<dbReference type="InterPro" id="IPR027417">
    <property type="entry name" value="P-loop_NTPase"/>
</dbReference>
<evidence type="ECO:0000259" key="7">
    <source>
        <dbReference type="PROSITE" id="PS50893"/>
    </source>
</evidence>
<dbReference type="PANTHER" id="PTHR43776">
    <property type="entry name" value="TRANSPORT ATP-BINDING PROTEIN"/>
    <property type="match status" value="1"/>
</dbReference>
<dbReference type="Pfam" id="PF00005">
    <property type="entry name" value="ABC_tran"/>
    <property type="match status" value="1"/>
</dbReference>
<dbReference type="SMART" id="SM00382">
    <property type="entry name" value="AAA"/>
    <property type="match status" value="1"/>
</dbReference>
<dbReference type="InterPro" id="IPR013563">
    <property type="entry name" value="Oligopep_ABC_C"/>
</dbReference>
<dbReference type="PROSITE" id="PS00211">
    <property type="entry name" value="ABC_TRANSPORTER_1"/>
    <property type="match status" value="1"/>
</dbReference>
<dbReference type="Gene3D" id="3.40.50.300">
    <property type="entry name" value="P-loop containing nucleotide triphosphate hydrolases"/>
    <property type="match status" value="1"/>
</dbReference>
<evidence type="ECO:0000256" key="2">
    <source>
        <dbReference type="ARBA" id="ARBA00005417"/>
    </source>
</evidence>
<evidence type="ECO:0000256" key="1">
    <source>
        <dbReference type="ARBA" id="ARBA00004417"/>
    </source>
</evidence>
<protein>
    <submittedName>
        <fullName evidence="8">ABC transporter ATP-binding protein</fullName>
    </submittedName>
</protein>
<feature type="domain" description="ABC transporter" evidence="7">
    <location>
        <begin position="7"/>
        <end position="249"/>
    </location>
</feature>
<dbReference type="GO" id="GO:0005524">
    <property type="term" value="F:ATP binding"/>
    <property type="evidence" value="ECO:0007669"/>
    <property type="project" value="UniProtKB-KW"/>
</dbReference>
<evidence type="ECO:0000313" key="8">
    <source>
        <dbReference type="EMBL" id="MCT8331982.1"/>
    </source>
</evidence>
<keyword evidence="4" id="KW-0547">Nucleotide-binding</keyword>
<dbReference type="Pfam" id="PF08352">
    <property type="entry name" value="oligo_HPY"/>
    <property type="match status" value="1"/>
</dbReference>
<feature type="region of interest" description="Disordered" evidence="6">
    <location>
        <begin position="313"/>
        <end position="342"/>
    </location>
</feature>
<gene>
    <name evidence="8" type="ORF">N5I32_20895</name>
</gene>
<proteinExistence type="inferred from homology"/>
<comment type="caution">
    <text evidence="8">The sequence shown here is derived from an EMBL/GenBank/DDBJ whole genome shotgun (WGS) entry which is preliminary data.</text>
</comment>
<dbReference type="PANTHER" id="PTHR43776:SF7">
    <property type="entry name" value="D,D-DIPEPTIDE TRANSPORT ATP-BINDING PROTEIN DDPF-RELATED"/>
    <property type="match status" value="1"/>
</dbReference>
<evidence type="ECO:0000256" key="6">
    <source>
        <dbReference type="SAM" id="MobiDB-lite"/>
    </source>
</evidence>
<reference evidence="9" key="1">
    <citation type="submission" date="2023-07" db="EMBL/GenBank/DDBJ databases">
        <title>Defluviimonas sediminis sp. nov., isolated from mangrove sediment.</title>
        <authorList>
            <person name="Liu L."/>
            <person name="Li J."/>
            <person name="Huang Y."/>
            <person name="Pan J."/>
            <person name="Li M."/>
        </authorList>
    </citation>
    <scope>NUCLEOTIDE SEQUENCE [LARGE SCALE GENOMIC DNA]</scope>
    <source>
        <strain evidence="9">FT324</strain>
    </source>
</reference>
<organism evidence="8 9">
    <name type="scientific">Albidovulum sediminis</name>
    <dbReference type="NCBI Taxonomy" id="3066345"/>
    <lineage>
        <taxon>Bacteria</taxon>
        <taxon>Pseudomonadati</taxon>
        <taxon>Pseudomonadota</taxon>
        <taxon>Alphaproteobacteria</taxon>
        <taxon>Rhodobacterales</taxon>
        <taxon>Paracoccaceae</taxon>
        <taxon>Albidovulum</taxon>
    </lineage>
</organism>
<keyword evidence="5 8" id="KW-0067">ATP-binding</keyword>
<dbReference type="InterPro" id="IPR017871">
    <property type="entry name" value="ABC_transporter-like_CS"/>
</dbReference>
<dbReference type="RefSeq" id="WP_261497844.1">
    <property type="nucleotide sequence ID" value="NZ_JAOCQF010000010.1"/>
</dbReference>
<sequence length="342" mass="36805">MTTIISIRNASVQFRSGPPWAPRIVNALHNVSIDIKPRQIVGLVGESGSGKTTLGRVCLGLQELTSGTIEFSGTPIAKLDRKQLKGQLAAVLQNPRMSLNPSLRVAHSVAEPLKIDRHLSATEARKQVDKMLERVGLASGVGNRFPNELSGGQRQRVSIARALITNPKFILFDEAVSALDVSVQAQILNLLRELQSSAGFAALFISHDLAATRYVCDRVVVLYHGGIMEECGRRMLYREARHPYTRGLQAASGLIDAAGTALKLDDRAGPSSGCALFRRCPVSMPRCETQLPPTRTSGEGSVFCHLVSDAGATSSGDGDPISHDARGAAQTPFRRRSLHMPG</sequence>
<name>A0ABT2NSR9_9RHOB</name>
<dbReference type="InterPro" id="IPR003439">
    <property type="entry name" value="ABC_transporter-like_ATP-bd"/>
</dbReference>
<comment type="subcellular location">
    <subcellularLocation>
        <location evidence="1">Cell inner membrane</location>
        <topology evidence="1">Peripheral membrane protein</topology>
    </subcellularLocation>
</comment>
<dbReference type="CDD" id="cd03257">
    <property type="entry name" value="ABC_NikE_OppD_transporters"/>
    <property type="match status" value="1"/>
</dbReference>
<evidence type="ECO:0000256" key="5">
    <source>
        <dbReference type="ARBA" id="ARBA00022840"/>
    </source>
</evidence>
<dbReference type="EMBL" id="JAOCQF010000010">
    <property type="protein sequence ID" value="MCT8331982.1"/>
    <property type="molecule type" value="Genomic_DNA"/>
</dbReference>
<dbReference type="SUPFAM" id="SSF52540">
    <property type="entry name" value="P-loop containing nucleoside triphosphate hydrolases"/>
    <property type="match status" value="1"/>
</dbReference>
<keyword evidence="9" id="KW-1185">Reference proteome</keyword>
<comment type="similarity">
    <text evidence="2">Belongs to the ABC transporter superfamily.</text>
</comment>
<dbReference type="InterPro" id="IPR050319">
    <property type="entry name" value="ABC_transp_ATP-bind"/>
</dbReference>
<dbReference type="InterPro" id="IPR003593">
    <property type="entry name" value="AAA+_ATPase"/>
</dbReference>
<evidence type="ECO:0000256" key="4">
    <source>
        <dbReference type="ARBA" id="ARBA00022741"/>
    </source>
</evidence>
<dbReference type="PROSITE" id="PS50893">
    <property type="entry name" value="ABC_TRANSPORTER_2"/>
    <property type="match status" value="1"/>
</dbReference>
<keyword evidence="3" id="KW-0813">Transport</keyword>